<feature type="region of interest" description="Disordered" evidence="1">
    <location>
        <begin position="1"/>
        <end position="37"/>
    </location>
</feature>
<keyword evidence="2" id="KW-0472">Membrane</keyword>
<dbReference type="GO" id="GO:0030474">
    <property type="term" value="P:spindle pole body duplication"/>
    <property type="evidence" value="ECO:0007669"/>
    <property type="project" value="TreeGrafter"/>
</dbReference>
<feature type="region of interest" description="Disordered" evidence="1">
    <location>
        <begin position="226"/>
        <end position="256"/>
    </location>
</feature>
<keyword evidence="2" id="KW-1133">Transmembrane helix</keyword>
<dbReference type="GO" id="GO:0005640">
    <property type="term" value="C:nuclear outer membrane"/>
    <property type="evidence" value="ECO:0007669"/>
    <property type="project" value="TreeGrafter"/>
</dbReference>
<dbReference type="PANTHER" id="PTHR28003:SF1">
    <property type="entry name" value="NUCLEOPORIN POM34"/>
    <property type="match status" value="1"/>
</dbReference>
<feature type="transmembrane region" description="Helical" evidence="2">
    <location>
        <begin position="98"/>
        <end position="120"/>
    </location>
</feature>
<evidence type="ECO:0000256" key="1">
    <source>
        <dbReference type="SAM" id="MobiDB-lite"/>
    </source>
</evidence>
<dbReference type="InterPro" id="IPR012578">
    <property type="entry name" value="Nucl_pore_cmplx"/>
</dbReference>
<protein>
    <recommendedName>
        <fullName evidence="5">Nuclear pore complex component</fullName>
    </recommendedName>
</protein>
<evidence type="ECO:0008006" key="5">
    <source>
        <dbReference type="Google" id="ProtNLM"/>
    </source>
</evidence>
<keyword evidence="4" id="KW-1185">Reference proteome</keyword>
<accession>A0A6A6QXP5</accession>
<proteinExistence type="predicted"/>
<sequence length="276" mass="29684">MTSLSRSVTRSVTPATPSTPLGQTAAKPKPTPGAWRHPQFDEITRRQHARTFSEQNATAALVNAAYLVSTFIVPSFASGWRIFSPIFRLTRSLTPYDFYFMLAVRLVLLYSIGTQFWPLFKPKDDLSDIPLTPSQRAAMGLDPNIRTPQTPDSSYVTPPRYSRSTPRSSMSNNSGRKLSQSPLSGSPLSGSPAGRSNSPFSPSSPLLQKAVGGGAQRRLFGVGQSPLSTSYFGDSSASNTPGTPTPAPAPSKASVGLNNKWLYEKGRGSPGRSLFA</sequence>
<name>A0A6A6QXP5_9PEZI</name>
<feature type="compositionally biased region" description="Low complexity" evidence="1">
    <location>
        <begin position="157"/>
        <end position="205"/>
    </location>
</feature>
<dbReference type="EMBL" id="MU004187">
    <property type="protein sequence ID" value="KAF2496979.1"/>
    <property type="molecule type" value="Genomic_DNA"/>
</dbReference>
<reference evidence="3" key="1">
    <citation type="journal article" date="2020" name="Stud. Mycol.">
        <title>101 Dothideomycetes genomes: a test case for predicting lifestyles and emergence of pathogens.</title>
        <authorList>
            <person name="Haridas S."/>
            <person name="Albert R."/>
            <person name="Binder M."/>
            <person name="Bloem J."/>
            <person name="Labutti K."/>
            <person name="Salamov A."/>
            <person name="Andreopoulos B."/>
            <person name="Baker S."/>
            <person name="Barry K."/>
            <person name="Bills G."/>
            <person name="Bluhm B."/>
            <person name="Cannon C."/>
            <person name="Castanera R."/>
            <person name="Culley D."/>
            <person name="Daum C."/>
            <person name="Ezra D."/>
            <person name="Gonzalez J."/>
            <person name="Henrissat B."/>
            <person name="Kuo A."/>
            <person name="Liang C."/>
            <person name="Lipzen A."/>
            <person name="Lutzoni F."/>
            <person name="Magnuson J."/>
            <person name="Mondo S."/>
            <person name="Nolan M."/>
            <person name="Ohm R."/>
            <person name="Pangilinan J."/>
            <person name="Park H.-J."/>
            <person name="Ramirez L."/>
            <person name="Alfaro M."/>
            <person name="Sun H."/>
            <person name="Tritt A."/>
            <person name="Yoshinaga Y."/>
            <person name="Zwiers L.-H."/>
            <person name="Turgeon B."/>
            <person name="Goodwin S."/>
            <person name="Spatafora J."/>
            <person name="Crous P."/>
            <person name="Grigoriev I."/>
        </authorList>
    </citation>
    <scope>NUCLEOTIDE SEQUENCE</scope>
    <source>
        <strain evidence="3">CBS 269.34</strain>
    </source>
</reference>
<evidence type="ECO:0000313" key="3">
    <source>
        <dbReference type="EMBL" id="KAF2496979.1"/>
    </source>
</evidence>
<dbReference type="GO" id="GO:0006606">
    <property type="term" value="P:protein import into nucleus"/>
    <property type="evidence" value="ECO:0007669"/>
    <property type="project" value="TreeGrafter"/>
</dbReference>
<dbReference type="PANTHER" id="PTHR28003">
    <property type="entry name" value="NUCLEOPORIN POM34"/>
    <property type="match status" value="1"/>
</dbReference>
<dbReference type="OrthoDB" id="429932at2759"/>
<evidence type="ECO:0000313" key="4">
    <source>
        <dbReference type="Proteomes" id="UP000799750"/>
    </source>
</evidence>
<gene>
    <name evidence="3" type="ORF">BU16DRAFT_345409</name>
</gene>
<feature type="compositionally biased region" description="Polar residues" evidence="1">
    <location>
        <begin position="146"/>
        <end position="156"/>
    </location>
</feature>
<keyword evidence="2" id="KW-0812">Transmembrane</keyword>
<feature type="transmembrane region" description="Helical" evidence="2">
    <location>
        <begin position="56"/>
        <end position="78"/>
    </location>
</feature>
<feature type="region of interest" description="Disordered" evidence="1">
    <location>
        <begin position="131"/>
        <end position="212"/>
    </location>
</feature>
<dbReference type="GO" id="GO:0070762">
    <property type="term" value="C:nuclear pore transmembrane ring"/>
    <property type="evidence" value="ECO:0007669"/>
    <property type="project" value="TreeGrafter"/>
</dbReference>
<evidence type="ECO:0000256" key="2">
    <source>
        <dbReference type="SAM" id="Phobius"/>
    </source>
</evidence>
<organism evidence="3 4">
    <name type="scientific">Lophium mytilinum</name>
    <dbReference type="NCBI Taxonomy" id="390894"/>
    <lineage>
        <taxon>Eukaryota</taxon>
        <taxon>Fungi</taxon>
        <taxon>Dikarya</taxon>
        <taxon>Ascomycota</taxon>
        <taxon>Pezizomycotina</taxon>
        <taxon>Dothideomycetes</taxon>
        <taxon>Pleosporomycetidae</taxon>
        <taxon>Mytilinidiales</taxon>
        <taxon>Mytilinidiaceae</taxon>
        <taxon>Lophium</taxon>
    </lineage>
</organism>
<dbReference type="Proteomes" id="UP000799750">
    <property type="component" value="Unassembled WGS sequence"/>
</dbReference>
<dbReference type="Pfam" id="PF08058">
    <property type="entry name" value="NPCC"/>
    <property type="match status" value="1"/>
</dbReference>
<dbReference type="AlphaFoldDB" id="A0A6A6QXP5"/>
<feature type="compositionally biased region" description="Low complexity" evidence="1">
    <location>
        <begin position="1"/>
        <end position="13"/>
    </location>
</feature>